<dbReference type="STRING" id="4081.A0A3Q7EWI9"/>
<dbReference type="PANTHER" id="PTHR12965">
    <property type="entry name" value="VACUOLAR PROTEIN SORTING 54"/>
    <property type="match status" value="1"/>
</dbReference>
<evidence type="ECO:0000313" key="3">
    <source>
        <dbReference type="EnsemblPlants" id="Solyc02g030105.1.1"/>
    </source>
</evidence>
<feature type="compositionally biased region" description="Polar residues" evidence="1">
    <location>
        <begin position="244"/>
        <end position="266"/>
    </location>
</feature>
<dbReference type="InterPro" id="IPR039745">
    <property type="entry name" value="Vps54"/>
</dbReference>
<dbReference type="OMA" id="VELRICH"/>
<reference evidence="3" key="1">
    <citation type="journal article" date="2012" name="Nature">
        <title>The tomato genome sequence provides insights into fleshy fruit evolution.</title>
        <authorList>
            <consortium name="Tomato Genome Consortium"/>
        </authorList>
    </citation>
    <scope>NUCLEOTIDE SEQUENCE [LARGE SCALE GENOMIC DNA]</scope>
    <source>
        <strain evidence="3">cv. Heinz 1706</strain>
    </source>
</reference>
<dbReference type="Gramene" id="Solyc02g030105.1.1">
    <property type="protein sequence ID" value="Solyc02g030105.1.1"/>
    <property type="gene ID" value="Solyc02g030105.1"/>
</dbReference>
<evidence type="ECO:0000259" key="2">
    <source>
        <dbReference type="Pfam" id="PF07928"/>
    </source>
</evidence>
<sequence length="567" mass="62975">MQAHLVQASEVKKTIEWIICHLDDHYAADSVAAAIALGAAAAETASESDGQITTFSQFSPPSNFSRGFSIQERGNDAATMSNLSRNFRADILRENTEAVFAACDAAHGRWAKILGVRAPLHSKLRLQEFLNIYNITQEFITATEKIGGRLGYSIRGTIQSQAKAFVDFQHESRMAKLKAILDQENWAEIDVPDEFQTIVTSLFSSKSETSGHADDDSADTATSQTEVVRNSSDPSMVDAGLPNISHNTAQTDSTSTHPDSTAQNNDTKSRERGRSSPRMLSFGGVAYHMVNCGLILVKMLSEYIDMNNSLTGLSSEVVHRVVDILKFFNTRTCQLVLGAGAMQVSGLKSITSKHLALTSQVIGFTYTIIPEIKRILFLRVPETHKGLLMLEVDRVAQDYKVHRDEIHSKLVQIMRERLLVHLRSLPQIVESLNRQEDNDSQPSQFARSITKVVLSSTHLCSDTFPSVPSVDPFEEVGLLQRVLCRTLHEVDVQAIFRQVVIIFHSQISEAFSRLDISSQQARQRAHRDVQHLLGCIRSLPSDSKSNPPNWGPLDEFLEQNFDAEASQ</sequence>
<accession>A0A3Q7EWI9</accession>
<dbReference type="InterPro" id="IPR012501">
    <property type="entry name" value="Vps54_C"/>
</dbReference>
<proteinExistence type="predicted"/>
<name>A0A3Q7EWI9_SOLLC</name>
<feature type="compositionally biased region" description="Polar residues" evidence="1">
    <location>
        <begin position="224"/>
        <end position="234"/>
    </location>
</feature>
<dbReference type="Gene3D" id="6.10.250.860">
    <property type="match status" value="1"/>
</dbReference>
<feature type="domain" description="Vacuolar protein sorting-associated protein 54 C-terminal" evidence="2">
    <location>
        <begin position="286"/>
        <end position="417"/>
    </location>
</feature>
<dbReference type="AlphaFoldDB" id="A0A3Q7EWI9"/>
<dbReference type="InParanoid" id="A0A3Q7EWI9"/>
<dbReference type="PANTHER" id="PTHR12965:SF2">
    <property type="entry name" value="VACUOLAR PROTEIN SORTING-ASSOCIATED PROTEIN 54, CHLOROPLASTIC-LIKE ISOFORM X1"/>
    <property type="match status" value="1"/>
</dbReference>
<evidence type="ECO:0000256" key="1">
    <source>
        <dbReference type="SAM" id="MobiDB-lite"/>
    </source>
</evidence>
<reference evidence="3" key="2">
    <citation type="submission" date="2019-01" db="UniProtKB">
        <authorList>
            <consortium name="EnsemblPlants"/>
        </authorList>
    </citation>
    <scope>IDENTIFICATION</scope>
    <source>
        <strain evidence="3">cv. Heinz 1706</strain>
    </source>
</reference>
<dbReference type="PaxDb" id="4081-Solyc02g030110.2.1"/>
<dbReference type="GO" id="GO:0005829">
    <property type="term" value="C:cytosol"/>
    <property type="evidence" value="ECO:0007669"/>
    <property type="project" value="GOC"/>
</dbReference>
<protein>
    <recommendedName>
        <fullName evidence="2">Vacuolar protein sorting-associated protein 54 C-terminal domain-containing protein</fullName>
    </recommendedName>
</protein>
<evidence type="ECO:0000313" key="4">
    <source>
        <dbReference type="Proteomes" id="UP000004994"/>
    </source>
</evidence>
<feature type="region of interest" description="Disordered" evidence="1">
    <location>
        <begin position="206"/>
        <end position="277"/>
    </location>
</feature>
<dbReference type="Proteomes" id="UP000004994">
    <property type="component" value="Chromosome 2"/>
</dbReference>
<dbReference type="EnsemblPlants" id="Solyc02g030105.1.1">
    <property type="protein sequence ID" value="Solyc02g030105.1.1"/>
    <property type="gene ID" value="Solyc02g030105.1"/>
</dbReference>
<keyword evidence="4" id="KW-1185">Reference proteome</keyword>
<dbReference type="GO" id="GO:0000938">
    <property type="term" value="C:GARP complex"/>
    <property type="evidence" value="ECO:0007669"/>
    <property type="project" value="InterPro"/>
</dbReference>
<organism evidence="3">
    <name type="scientific">Solanum lycopersicum</name>
    <name type="common">Tomato</name>
    <name type="synonym">Lycopersicon esculentum</name>
    <dbReference type="NCBI Taxonomy" id="4081"/>
    <lineage>
        <taxon>Eukaryota</taxon>
        <taxon>Viridiplantae</taxon>
        <taxon>Streptophyta</taxon>
        <taxon>Embryophyta</taxon>
        <taxon>Tracheophyta</taxon>
        <taxon>Spermatophyta</taxon>
        <taxon>Magnoliopsida</taxon>
        <taxon>eudicotyledons</taxon>
        <taxon>Gunneridae</taxon>
        <taxon>Pentapetalae</taxon>
        <taxon>asterids</taxon>
        <taxon>lamiids</taxon>
        <taxon>Solanales</taxon>
        <taxon>Solanaceae</taxon>
        <taxon>Solanoideae</taxon>
        <taxon>Solaneae</taxon>
        <taxon>Solanum</taxon>
        <taxon>Solanum subgen. Lycopersicon</taxon>
    </lineage>
</organism>
<dbReference type="GO" id="GO:0042147">
    <property type="term" value="P:retrograde transport, endosome to Golgi"/>
    <property type="evidence" value="ECO:0007669"/>
    <property type="project" value="InterPro"/>
</dbReference>
<dbReference type="Pfam" id="PF07928">
    <property type="entry name" value="Vps54"/>
    <property type="match status" value="1"/>
</dbReference>